<evidence type="ECO:0000256" key="1">
    <source>
        <dbReference type="SAM" id="MobiDB-lite"/>
    </source>
</evidence>
<accession>C8W029</accession>
<reference evidence="2 3" key="1">
    <citation type="journal article" date="2009" name="Stand. Genomic Sci.">
        <title>Complete genome sequence of Desulfotomaculum acetoxidans type strain (5575).</title>
        <authorList>
            <person name="Spring S."/>
            <person name="Lapidus A."/>
            <person name="Schroder M."/>
            <person name="Gleim D."/>
            <person name="Sims D."/>
            <person name="Meincke L."/>
            <person name="Glavina Del Rio T."/>
            <person name="Tice H."/>
            <person name="Copeland A."/>
            <person name="Cheng J.F."/>
            <person name="Lucas S."/>
            <person name="Chen F."/>
            <person name="Nolan M."/>
            <person name="Bruce D."/>
            <person name="Goodwin L."/>
            <person name="Pitluck S."/>
            <person name="Ivanova N."/>
            <person name="Mavromatis K."/>
            <person name="Mikhailova N."/>
            <person name="Pati A."/>
            <person name="Chen A."/>
            <person name="Palaniappan K."/>
            <person name="Land M."/>
            <person name="Hauser L."/>
            <person name="Chang Y.J."/>
            <person name="Jeffries C.D."/>
            <person name="Chain P."/>
            <person name="Saunders E."/>
            <person name="Brettin T."/>
            <person name="Detter J.C."/>
            <person name="Goker M."/>
            <person name="Bristow J."/>
            <person name="Eisen J.A."/>
            <person name="Markowitz V."/>
            <person name="Hugenholtz P."/>
            <person name="Kyrpides N.C."/>
            <person name="Klenk H.P."/>
            <person name="Han C."/>
        </authorList>
    </citation>
    <scope>NUCLEOTIDE SEQUENCE [LARGE SCALE GENOMIC DNA]</scope>
    <source>
        <strain evidence="3">ATCC 49208 / DSM 771 / VKM B-1644</strain>
    </source>
</reference>
<dbReference type="HOGENOM" id="CLU_1851910_0_0_9"/>
<organism evidence="2 3">
    <name type="scientific">Desulfofarcimen acetoxidans (strain ATCC 49208 / DSM 771 / KCTC 5769 / VKM B-1644 / 5575)</name>
    <name type="common">Desulfotomaculum acetoxidans</name>
    <dbReference type="NCBI Taxonomy" id="485916"/>
    <lineage>
        <taxon>Bacteria</taxon>
        <taxon>Bacillati</taxon>
        <taxon>Bacillota</taxon>
        <taxon>Clostridia</taxon>
        <taxon>Eubacteriales</taxon>
        <taxon>Peptococcaceae</taxon>
        <taxon>Desulfofarcimen</taxon>
    </lineage>
</organism>
<name>C8W029_DESAS</name>
<protein>
    <submittedName>
        <fullName evidence="2">Uncharacterized protein</fullName>
    </submittedName>
</protein>
<sequence>MSICGSMIIKNCSTSIGEVSEMICCAPRGGAREGAGRKTEIPDEKKKQNPSVFEIRVRNNPKKSRKRENDYWRVHTQKKPWSLETSRLFCLSYLIGGFCFIETNHSPHLRNLLLRLHNLNYPRQSNHDHYCSNHDDEY</sequence>
<dbReference type="KEGG" id="dae:Dtox_4333"/>
<feature type="region of interest" description="Disordered" evidence="1">
    <location>
        <begin position="31"/>
        <end position="51"/>
    </location>
</feature>
<dbReference type="AlphaFoldDB" id="C8W029"/>
<keyword evidence="3" id="KW-1185">Reference proteome</keyword>
<evidence type="ECO:0000313" key="3">
    <source>
        <dbReference type="Proteomes" id="UP000002217"/>
    </source>
</evidence>
<dbReference type="Proteomes" id="UP000002217">
    <property type="component" value="Chromosome"/>
</dbReference>
<evidence type="ECO:0000313" key="2">
    <source>
        <dbReference type="EMBL" id="ACV64997.1"/>
    </source>
</evidence>
<dbReference type="EMBL" id="CP001720">
    <property type="protein sequence ID" value="ACV64997.1"/>
    <property type="molecule type" value="Genomic_DNA"/>
</dbReference>
<proteinExistence type="predicted"/>
<feature type="compositionally biased region" description="Basic and acidic residues" evidence="1">
    <location>
        <begin position="31"/>
        <end position="47"/>
    </location>
</feature>
<gene>
    <name evidence="2" type="ordered locus">Dtox_4333</name>
</gene>